<gene>
    <name evidence="2" type="ORF">NDU88_005533</name>
</gene>
<organism evidence="2 3">
    <name type="scientific">Pleurodeles waltl</name>
    <name type="common">Iberian ribbed newt</name>
    <dbReference type="NCBI Taxonomy" id="8319"/>
    <lineage>
        <taxon>Eukaryota</taxon>
        <taxon>Metazoa</taxon>
        <taxon>Chordata</taxon>
        <taxon>Craniata</taxon>
        <taxon>Vertebrata</taxon>
        <taxon>Euteleostomi</taxon>
        <taxon>Amphibia</taxon>
        <taxon>Batrachia</taxon>
        <taxon>Caudata</taxon>
        <taxon>Salamandroidea</taxon>
        <taxon>Salamandridae</taxon>
        <taxon>Pleurodelinae</taxon>
        <taxon>Pleurodeles</taxon>
    </lineage>
</organism>
<comment type="caution">
    <text evidence="2">The sequence shown here is derived from an EMBL/GenBank/DDBJ whole genome shotgun (WGS) entry which is preliminary data.</text>
</comment>
<feature type="compositionally biased region" description="Polar residues" evidence="1">
    <location>
        <begin position="113"/>
        <end position="142"/>
    </location>
</feature>
<sequence length="188" mass="20899">MDAMSAVIYYQAEKPETQLDLLNVLAVHIVSINKKLQELNVLIRRAQTHSYTQQVLWQCASTGDNSPKTIAILNDILTEVRAQAPRSQDGLCMREDSVYDNYLDKYGADSENRNPQTACFSQQEENQCSSGGNNDSNTQATSPVKDGIVEEASNTSAAKEVSLTERDMKLQRKAGKKAKVAQQNSIWK</sequence>
<dbReference type="EMBL" id="JANPWB010000009">
    <property type="protein sequence ID" value="KAJ1152758.1"/>
    <property type="molecule type" value="Genomic_DNA"/>
</dbReference>
<evidence type="ECO:0000256" key="1">
    <source>
        <dbReference type="SAM" id="MobiDB-lite"/>
    </source>
</evidence>
<dbReference type="AlphaFoldDB" id="A0AAV7RP48"/>
<accession>A0AAV7RP48</accession>
<protein>
    <submittedName>
        <fullName evidence="2">Uncharacterized protein</fullName>
    </submittedName>
</protein>
<evidence type="ECO:0000313" key="2">
    <source>
        <dbReference type="EMBL" id="KAJ1152758.1"/>
    </source>
</evidence>
<reference evidence="2" key="1">
    <citation type="journal article" date="2022" name="bioRxiv">
        <title>Sequencing and chromosome-scale assembly of the giantPleurodeles waltlgenome.</title>
        <authorList>
            <person name="Brown T."/>
            <person name="Elewa A."/>
            <person name="Iarovenko S."/>
            <person name="Subramanian E."/>
            <person name="Araus A.J."/>
            <person name="Petzold A."/>
            <person name="Susuki M."/>
            <person name="Suzuki K.-i.T."/>
            <person name="Hayashi T."/>
            <person name="Toyoda A."/>
            <person name="Oliveira C."/>
            <person name="Osipova E."/>
            <person name="Leigh N.D."/>
            <person name="Simon A."/>
            <person name="Yun M.H."/>
        </authorList>
    </citation>
    <scope>NUCLEOTIDE SEQUENCE</scope>
    <source>
        <strain evidence="2">20211129_DDA</strain>
        <tissue evidence="2">Liver</tissue>
    </source>
</reference>
<keyword evidence="3" id="KW-1185">Reference proteome</keyword>
<proteinExistence type="predicted"/>
<dbReference type="Proteomes" id="UP001066276">
    <property type="component" value="Chromosome 5"/>
</dbReference>
<name>A0AAV7RP48_PLEWA</name>
<feature type="region of interest" description="Disordered" evidence="1">
    <location>
        <begin position="113"/>
        <end position="188"/>
    </location>
</feature>
<evidence type="ECO:0000313" key="3">
    <source>
        <dbReference type="Proteomes" id="UP001066276"/>
    </source>
</evidence>